<comment type="caution">
    <text evidence="3">The sequence shown here is derived from an EMBL/GenBank/DDBJ whole genome shotgun (WGS) entry which is preliminary data.</text>
</comment>
<reference evidence="3 4" key="1">
    <citation type="submission" date="2024-06" db="EMBL/GenBank/DDBJ databases">
        <title>Sorghum-associated microbial communities from plants grown in Nebraska, USA.</title>
        <authorList>
            <person name="Schachtman D."/>
        </authorList>
    </citation>
    <scope>NUCLEOTIDE SEQUENCE [LARGE SCALE GENOMIC DNA]</scope>
    <source>
        <strain evidence="3 4">1757</strain>
    </source>
</reference>
<evidence type="ECO:0000313" key="3">
    <source>
        <dbReference type="EMBL" id="MET4569819.1"/>
    </source>
</evidence>
<keyword evidence="4" id="KW-1185">Reference proteome</keyword>
<dbReference type="PANTHER" id="PTHR43364">
    <property type="entry name" value="NADH-SPECIFIC METHYLGLYOXAL REDUCTASE-RELATED"/>
    <property type="match status" value="1"/>
</dbReference>
<evidence type="ECO:0000313" key="4">
    <source>
        <dbReference type="Proteomes" id="UP001549251"/>
    </source>
</evidence>
<dbReference type="InterPro" id="IPR023210">
    <property type="entry name" value="NADP_OxRdtase_dom"/>
</dbReference>
<protein>
    <submittedName>
        <fullName evidence="3">Aryl-alcohol dehydrogenase-like predicted oxidoreductase</fullName>
        <ecNumber evidence="3">1.1.-.-</ecNumber>
    </submittedName>
</protein>
<dbReference type="InterPro" id="IPR050523">
    <property type="entry name" value="AKR_Detox_Biosynth"/>
</dbReference>
<dbReference type="EMBL" id="JBEPSD010000002">
    <property type="protein sequence ID" value="MET4569819.1"/>
    <property type="molecule type" value="Genomic_DNA"/>
</dbReference>
<dbReference type="RefSeq" id="WP_354549937.1">
    <property type="nucleotide sequence ID" value="NZ_JBEPSD010000002.1"/>
</dbReference>
<dbReference type="SUPFAM" id="SSF51430">
    <property type="entry name" value="NAD(P)-linked oxidoreductase"/>
    <property type="match status" value="1"/>
</dbReference>
<dbReference type="Pfam" id="PF00248">
    <property type="entry name" value="Aldo_ket_red"/>
    <property type="match status" value="1"/>
</dbReference>
<dbReference type="CDD" id="cd19079">
    <property type="entry name" value="AKR_EcYajO-like"/>
    <property type="match status" value="1"/>
</dbReference>
<dbReference type="PANTHER" id="PTHR43364:SF4">
    <property type="entry name" value="NAD(P)-LINKED OXIDOREDUCTASE SUPERFAMILY PROTEIN"/>
    <property type="match status" value="1"/>
</dbReference>
<keyword evidence="1 3" id="KW-0560">Oxidoreductase</keyword>
<dbReference type="InterPro" id="IPR036812">
    <property type="entry name" value="NAD(P)_OxRdtase_dom_sf"/>
</dbReference>
<evidence type="ECO:0000256" key="1">
    <source>
        <dbReference type="ARBA" id="ARBA00023002"/>
    </source>
</evidence>
<feature type="domain" description="NADP-dependent oxidoreductase" evidence="2">
    <location>
        <begin position="15"/>
        <end position="316"/>
    </location>
</feature>
<organism evidence="3 4">
    <name type="scientific">Rhodanobacter soli</name>
    <dbReference type="NCBI Taxonomy" id="590609"/>
    <lineage>
        <taxon>Bacteria</taxon>
        <taxon>Pseudomonadati</taxon>
        <taxon>Pseudomonadota</taxon>
        <taxon>Gammaproteobacteria</taxon>
        <taxon>Lysobacterales</taxon>
        <taxon>Rhodanobacteraceae</taxon>
        <taxon>Rhodanobacter</taxon>
    </lineage>
</organism>
<dbReference type="Proteomes" id="UP001549251">
    <property type="component" value="Unassembled WGS sequence"/>
</dbReference>
<sequence length="327" mass="35897">MDYINLGKSGLKVSRICLGCMSYEVTPAERPWHLDEEHARPFIRRALELGINYFDTANMYSSGDSELVLGRALRDFARREEVVIATKVFYPMRGDANGGGLSRKAIMTEIDASLRRLGTDHVDLYQIHRWDAATPIEETLEALHDVVKAGKARYLGASSMSAWQFAKALYTADLHGWTRFVAMQPHYNLLYREEEREMLALCADQGIGVVPWSPLARGRLARAWEDEPSTVRGGSDPWGDSVYAASKAADKAVVDRVGEVAARLGVPRAQVALAWLLQQPVVTAPIVGATRPHHLEEAVAALSVSLPPAEIAALEAPYAPHAVAGID</sequence>
<gene>
    <name evidence="3" type="ORF">ABIE04_002180</name>
</gene>
<dbReference type="EC" id="1.1.-.-" evidence="3"/>
<accession>A0ABV2PXP9</accession>
<dbReference type="GO" id="GO:0016491">
    <property type="term" value="F:oxidoreductase activity"/>
    <property type="evidence" value="ECO:0007669"/>
    <property type="project" value="UniProtKB-KW"/>
</dbReference>
<proteinExistence type="predicted"/>
<dbReference type="Gene3D" id="3.20.20.100">
    <property type="entry name" value="NADP-dependent oxidoreductase domain"/>
    <property type="match status" value="1"/>
</dbReference>
<name>A0ABV2PXP9_9GAMM</name>
<evidence type="ECO:0000259" key="2">
    <source>
        <dbReference type="Pfam" id="PF00248"/>
    </source>
</evidence>